<accession>A0A6C0JVI3</accession>
<feature type="domain" description="Exonuclease" evidence="4">
    <location>
        <begin position="2"/>
        <end position="188"/>
    </location>
</feature>
<organism evidence="5">
    <name type="scientific">viral metagenome</name>
    <dbReference type="NCBI Taxonomy" id="1070528"/>
    <lineage>
        <taxon>unclassified sequences</taxon>
        <taxon>metagenomes</taxon>
        <taxon>organismal metagenomes</taxon>
    </lineage>
</organism>
<protein>
    <recommendedName>
        <fullName evidence="4">Exonuclease domain-containing protein</fullName>
    </recommendedName>
</protein>
<dbReference type="Gene3D" id="3.30.420.10">
    <property type="entry name" value="Ribonuclease H-like superfamily/Ribonuclease H"/>
    <property type="match status" value="1"/>
</dbReference>
<keyword evidence="3" id="KW-0269">Exonuclease</keyword>
<evidence type="ECO:0000256" key="1">
    <source>
        <dbReference type="ARBA" id="ARBA00022722"/>
    </source>
</evidence>
<evidence type="ECO:0000256" key="3">
    <source>
        <dbReference type="ARBA" id="ARBA00022839"/>
    </source>
</evidence>
<name>A0A6C0JVI3_9ZZZZ</name>
<evidence type="ECO:0000259" key="4">
    <source>
        <dbReference type="SMART" id="SM00479"/>
    </source>
</evidence>
<evidence type="ECO:0000313" key="5">
    <source>
        <dbReference type="EMBL" id="QHU09772.1"/>
    </source>
</evidence>
<dbReference type="SMART" id="SM00479">
    <property type="entry name" value="EXOIII"/>
    <property type="match status" value="1"/>
</dbReference>
<evidence type="ECO:0000256" key="2">
    <source>
        <dbReference type="ARBA" id="ARBA00022801"/>
    </source>
</evidence>
<dbReference type="GO" id="GO:0003676">
    <property type="term" value="F:nucleic acid binding"/>
    <property type="evidence" value="ECO:0007669"/>
    <property type="project" value="InterPro"/>
</dbReference>
<reference evidence="5" key="1">
    <citation type="journal article" date="2020" name="Nature">
        <title>Giant virus diversity and host interactions through global metagenomics.</title>
        <authorList>
            <person name="Schulz F."/>
            <person name="Roux S."/>
            <person name="Paez-Espino D."/>
            <person name="Jungbluth S."/>
            <person name="Walsh D.A."/>
            <person name="Denef V.J."/>
            <person name="McMahon K.D."/>
            <person name="Konstantinidis K.T."/>
            <person name="Eloe-Fadrosh E.A."/>
            <person name="Kyrpides N.C."/>
            <person name="Woyke T."/>
        </authorList>
    </citation>
    <scope>NUCLEOTIDE SEQUENCE</scope>
    <source>
        <strain evidence="5">GVMAG-S-1101164-164</strain>
    </source>
</reference>
<dbReference type="InterPro" id="IPR013520">
    <property type="entry name" value="Ribonucl_H"/>
</dbReference>
<dbReference type="PANTHER" id="PTHR30231:SF4">
    <property type="entry name" value="PROTEIN NEN2"/>
    <property type="match status" value="1"/>
</dbReference>
<dbReference type="InterPro" id="IPR012337">
    <property type="entry name" value="RNaseH-like_sf"/>
</dbReference>
<dbReference type="EMBL" id="MN740745">
    <property type="protein sequence ID" value="QHU09772.1"/>
    <property type="molecule type" value="Genomic_DNA"/>
</dbReference>
<dbReference type="SUPFAM" id="SSF53098">
    <property type="entry name" value="Ribonuclease H-like"/>
    <property type="match status" value="1"/>
</dbReference>
<proteinExistence type="predicted"/>
<dbReference type="CDD" id="cd06127">
    <property type="entry name" value="DEDDh"/>
    <property type="match status" value="1"/>
</dbReference>
<dbReference type="GO" id="GO:0008408">
    <property type="term" value="F:3'-5' exonuclease activity"/>
    <property type="evidence" value="ECO:0007669"/>
    <property type="project" value="TreeGrafter"/>
</dbReference>
<dbReference type="AlphaFoldDB" id="A0A6C0JVI3"/>
<keyword evidence="1" id="KW-0540">Nuclease</keyword>
<dbReference type="InterPro" id="IPR036397">
    <property type="entry name" value="RNaseH_sf"/>
</dbReference>
<dbReference type="Pfam" id="PF00929">
    <property type="entry name" value="RNase_T"/>
    <property type="match status" value="1"/>
</dbReference>
<keyword evidence="2" id="KW-0378">Hydrolase</keyword>
<sequence length="212" mass="24287">MRLLVFDTETTGLPKFRSPAIEGANNWPHIVSISWIVLETDTNTEITRKNFLVKPRNWIIPPESTAVHGITHAHAMEHGLDLEYVLHTFLNEPCDAWVAHNLEFDMNVVIHGYIWDLRHVHTPIPARKYCTMKLGRIVCGVDKYPKLTELYAYTFGCPPPNPSMLHTSMYDVEILVDILRTSYALRDRMFGLRATNVLSPYAVHKGNVLHIT</sequence>
<dbReference type="PANTHER" id="PTHR30231">
    <property type="entry name" value="DNA POLYMERASE III SUBUNIT EPSILON"/>
    <property type="match status" value="1"/>
</dbReference>